<dbReference type="AlphaFoldDB" id="A0A0F9UHK5"/>
<organism evidence="1">
    <name type="scientific">marine sediment metagenome</name>
    <dbReference type="NCBI Taxonomy" id="412755"/>
    <lineage>
        <taxon>unclassified sequences</taxon>
        <taxon>metagenomes</taxon>
        <taxon>ecological metagenomes</taxon>
    </lineage>
</organism>
<protein>
    <submittedName>
        <fullName evidence="1">Uncharacterized protein</fullName>
    </submittedName>
</protein>
<name>A0A0F9UHK5_9ZZZZ</name>
<evidence type="ECO:0000313" key="1">
    <source>
        <dbReference type="EMBL" id="KKN91144.1"/>
    </source>
</evidence>
<dbReference type="Gene3D" id="6.20.20.10">
    <property type="match status" value="1"/>
</dbReference>
<comment type="caution">
    <text evidence="1">The sequence shown here is derived from an EMBL/GenBank/DDBJ whole genome shotgun (WGS) entry which is preliminary data.</text>
</comment>
<accession>A0A0F9UHK5</accession>
<proteinExistence type="predicted"/>
<dbReference type="SUPFAM" id="SSF57938">
    <property type="entry name" value="DnaJ/Hsp40 cysteine-rich domain"/>
    <property type="match status" value="1"/>
</dbReference>
<dbReference type="InterPro" id="IPR036410">
    <property type="entry name" value="HSP_DnaJ_Cys-rich_dom_sf"/>
</dbReference>
<dbReference type="EMBL" id="LAZR01000105">
    <property type="protein sequence ID" value="KKN91144.1"/>
    <property type="molecule type" value="Genomic_DNA"/>
</dbReference>
<reference evidence="1" key="1">
    <citation type="journal article" date="2015" name="Nature">
        <title>Complex archaea that bridge the gap between prokaryotes and eukaryotes.</title>
        <authorList>
            <person name="Spang A."/>
            <person name="Saw J.H."/>
            <person name="Jorgensen S.L."/>
            <person name="Zaremba-Niedzwiedzka K."/>
            <person name="Martijn J."/>
            <person name="Lind A.E."/>
            <person name="van Eijk R."/>
            <person name="Schleper C."/>
            <person name="Guy L."/>
            <person name="Ettema T.J."/>
        </authorList>
    </citation>
    <scope>NUCLEOTIDE SEQUENCE</scope>
</reference>
<sequence length="138" mass="15655">MPSNEKVDCPRCEGSGWLGDPFYCDCFQCEGEGEVQRNLKHRETENEMENSKMIHLLLVTRAEQLGHSQCGLSCSEVDKADLSPHIKDVTCRRCLGVCRAKSYERVRECANRLDELTKGLCPHCKKEPRSEHLNGDCP</sequence>
<gene>
    <name evidence="1" type="ORF">LCGC14_0220090</name>
</gene>